<evidence type="ECO:0000256" key="5">
    <source>
        <dbReference type="ARBA" id="ARBA00023136"/>
    </source>
</evidence>
<evidence type="ECO:0000256" key="2">
    <source>
        <dbReference type="ARBA" id="ARBA00022475"/>
    </source>
</evidence>
<feature type="transmembrane region" description="Helical" evidence="6">
    <location>
        <begin position="35"/>
        <end position="51"/>
    </location>
</feature>
<feature type="domain" description="DUF4131" evidence="8">
    <location>
        <begin position="34"/>
        <end position="180"/>
    </location>
</feature>
<dbReference type="STRING" id="28131.BWX40_04800"/>
<feature type="transmembrane region" description="Helical" evidence="6">
    <location>
        <begin position="286"/>
        <end position="306"/>
    </location>
</feature>
<feature type="transmembrane region" description="Helical" evidence="6">
    <location>
        <begin position="456"/>
        <end position="474"/>
    </location>
</feature>
<feature type="transmembrane region" description="Helical" evidence="6">
    <location>
        <begin position="422"/>
        <end position="449"/>
    </location>
</feature>
<keyword evidence="3 6" id="KW-0812">Transmembrane</keyword>
<feature type="domain" description="ComEC/Rec2-related protein" evidence="7">
    <location>
        <begin position="231"/>
        <end position="507"/>
    </location>
</feature>
<dbReference type="GO" id="GO:0005886">
    <property type="term" value="C:plasma membrane"/>
    <property type="evidence" value="ECO:0007669"/>
    <property type="project" value="UniProtKB-SubCell"/>
</dbReference>
<evidence type="ECO:0000259" key="7">
    <source>
        <dbReference type="Pfam" id="PF03772"/>
    </source>
</evidence>
<feature type="transmembrane region" description="Helical" evidence="6">
    <location>
        <begin position="312"/>
        <end position="329"/>
    </location>
</feature>
<dbReference type="InterPro" id="IPR025405">
    <property type="entry name" value="DUF4131"/>
</dbReference>
<dbReference type="InterPro" id="IPR004477">
    <property type="entry name" value="ComEC_N"/>
</dbReference>
<gene>
    <name evidence="9" type="ORF">PIOMA14_I_0770</name>
</gene>
<keyword evidence="5 6" id="KW-0472">Membrane</keyword>
<feature type="transmembrane region" description="Helical" evidence="6">
    <location>
        <begin position="58"/>
        <end position="76"/>
    </location>
</feature>
<dbReference type="AlphaFoldDB" id="A0A0S3UIV8"/>
<keyword evidence="4 6" id="KW-1133">Transmembrane helix</keyword>
<reference evidence="9 10" key="1">
    <citation type="journal article" date="2016" name="DNA Res.">
        <title>The complete genome sequencing of Prevotella intermedia strain OMA14 and a subsequent fine-scale, intra-species genomic comparison reveal an unusual amplification of conjugative and mobile transposons and identify a novel Prevotella-lineage-specific repeat.</title>
        <authorList>
            <person name="Naito M."/>
            <person name="Ogura Y."/>
            <person name="Itoh T."/>
            <person name="Shoji M."/>
            <person name="Okamoto M."/>
            <person name="Hayashi T."/>
            <person name="Nakayama K."/>
        </authorList>
    </citation>
    <scope>NUCLEOTIDE SEQUENCE [LARGE SCALE GENOMIC DNA]</scope>
    <source>
        <strain evidence="9 10">OMA14</strain>
    </source>
</reference>
<dbReference type="NCBIfam" id="TIGR00360">
    <property type="entry name" value="ComEC_N-term"/>
    <property type="match status" value="1"/>
</dbReference>
<evidence type="ECO:0000259" key="8">
    <source>
        <dbReference type="Pfam" id="PF13567"/>
    </source>
</evidence>
<dbReference type="RefSeq" id="WP_096405240.1">
    <property type="nucleotide sequence ID" value="NZ_AP014597.1"/>
</dbReference>
<feature type="transmembrane region" description="Helical" evidence="6">
    <location>
        <begin position="361"/>
        <end position="380"/>
    </location>
</feature>
<evidence type="ECO:0000256" key="1">
    <source>
        <dbReference type="ARBA" id="ARBA00004651"/>
    </source>
</evidence>
<evidence type="ECO:0000313" key="9">
    <source>
        <dbReference type="EMBL" id="BAU17278.1"/>
    </source>
</evidence>
<dbReference type="PANTHER" id="PTHR30619:SF1">
    <property type="entry name" value="RECOMBINATION PROTEIN 2"/>
    <property type="match status" value="1"/>
</dbReference>
<feature type="transmembrane region" description="Helical" evidence="6">
    <location>
        <begin position="255"/>
        <end position="274"/>
    </location>
</feature>
<dbReference type="Proteomes" id="UP000217431">
    <property type="component" value="Chromosome I"/>
</dbReference>
<evidence type="ECO:0000256" key="4">
    <source>
        <dbReference type="ARBA" id="ARBA00022989"/>
    </source>
</evidence>
<sequence length="517" mass="57823">MKQSIALSMNPLVKVAAALIVGMALGRYALSVVPLWGWFAVAVLCLAVVFLSGKRRLLGSWTLLFSVASVGGLLMANAEMNMQKSLPAEQLRYDAVLLTEPVRHGKVIKVDLAIPTTDGAMKVKASILCDTVSENYKRLHVGDGITAFSQLEEPVNFRDSEFDYARWLRLHGFDAETFIYYRNWKKASVDLSFLSSVDRTLIELKRAKRQWLQTYARVGLNGQSAAVTVAMTLGDKQLISKEVKDDYSVSGASHVLALSGLHLGIIYAIFLFGFNLCKGIPYLNLLVRYHLSDLFVLLFIWLYALLVDFSPSVVRSATMITVYSVVGLLNRDKFSLNTLALTAIVLLVVRPQNLWDVGFQMSFVAVLSIVLFVPLLYGLFSPKLLQRHWLLRWVWGLATVSVAAQLGTAPLVAFYFGRFSCYFLLSNFIVIPCATAILYASVLLLVFFFMPQVQLLVGKVLLFVVGSLNAALHWVAHLQGASIEGLHPNVLQVLLWYVFLFCVWYLFSFFSKRTNLE</sequence>
<evidence type="ECO:0000256" key="6">
    <source>
        <dbReference type="SAM" id="Phobius"/>
    </source>
</evidence>
<dbReference type="Pfam" id="PF03772">
    <property type="entry name" value="Competence"/>
    <property type="match status" value="1"/>
</dbReference>
<feature type="transmembrane region" description="Helical" evidence="6">
    <location>
        <begin position="336"/>
        <end position="355"/>
    </location>
</feature>
<accession>A0A0S3UIV8</accession>
<dbReference type="PANTHER" id="PTHR30619">
    <property type="entry name" value="DNA INTERNALIZATION/COMPETENCE PROTEIN COMEC/REC2"/>
    <property type="match status" value="1"/>
</dbReference>
<organism evidence="9 10">
    <name type="scientific">Prevotella intermedia</name>
    <dbReference type="NCBI Taxonomy" id="28131"/>
    <lineage>
        <taxon>Bacteria</taxon>
        <taxon>Pseudomonadati</taxon>
        <taxon>Bacteroidota</taxon>
        <taxon>Bacteroidia</taxon>
        <taxon>Bacteroidales</taxon>
        <taxon>Prevotellaceae</taxon>
        <taxon>Prevotella</taxon>
    </lineage>
</organism>
<proteinExistence type="predicted"/>
<feature type="transmembrane region" description="Helical" evidence="6">
    <location>
        <begin position="12"/>
        <end position="29"/>
    </location>
</feature>
<dbReference type="InterPro" id="IPR052159">
    <property type="entry name" value="Competence_DNA_uptake"/>
</dbReference>
<evidence type="ECO:0000313" key="10">
    <source>
        <dbReference type="Proteomes" id="UP000217431"/>
    </source>
</evidence>
<keyword evidence="2" id="KW-1003">Cell membrane</keyword>
<name>A0A0S3UIV8_PREIN</name>
<comment type="subcellular location">
    <subcellularLocation>
        <location evidence="1">Cell membrane</location>
        <topology evidence="1">Multi-pass membrane protein</topology>
    </subcellularLocation>
</comment>
<dbReference type="Pfam" id="PF13567">
    <property type="entry name" value="DUF4131"/>
    <property type="match status" value="1"/>
</dbReference>
<feature type="transmembrane region" description="Helical" evidence="6">
    <location>
        <begin position="494"/>
        <end position="511"/>
    </location>
</feature>
<dbReference type="EMBL" id="AP014597">
    <property type="protein sequence ID" value="BAU17278.1"/>
    <property type="molecule type" value="Genomic_DNA"/>
</dbReference>
<evidence type="ECO:0000256" key="3">
    <source>
        <dbReference type="ARBA" id="ARBA00022692"/>
    </source>
</evidence>
<protein>
    <submittedName>
        <fullName evidence="9">Putative competence protein</fullName>
    </submittedName>
</protein>
<feature type="transmembrane region" description="Helical" evidence="6">
    <location>
        <begin position="392"/>
        <end position="416"/>
    </location>
</feature>